<gene>
    <name evidence="1" type="ORF">PGLA2088_LOCUS15109</name>
</gene>
<comment type="caution">
    <text evidence="1">The sequence shown here is derived from an EMBL/GenBank/DDBJ whole genome shotgun (WGS) entry which is preliminary data.</text>
</comment>
<protein>
    <submittedName>
        <fullName evidence="1">Uncharacterized protein</fullName>
    </submittedName>
</protein>
<feature type="non-terminal residue" evidence="1">
    <location>
        <position position="154"/>
    </location>
</feature>
<evidence type="ECO:0000313" key="2">
    <source>
        <dbReference type="Proteomes" id="UP000626109"/>
    </source>
</evidence>
<dbReference type="AlphaFoldDB" id="A0A813J047"/>
<organism evidence="1 2">
    <name type="scientific">Polarella glacialis</name>
    <name type="common">Dinoflagellate</name>
    <dbReference type="NCBI Taxonomy" id="89957"/>
    <lineage>
        <taxon>Eukaryota</taxon>
        <taxon>Sar</taxon>
        <taxon>Alveolata</taxon>
        <taxon>Dinophyceae</taxon>
        <taxon>Suessiales</taxon>
        <taxon>Suessiaceae</taxon>
        <taxon>Polarella</taxon>
    </lineage>
</organism>
<proteinExistence type="predicted"/>
<name>A0A813J047_POLGL</name>
<reference evidence="1" key="1">
    <citation type="submission" date="2021-02" db="EMBL/GenBank/DDBJ databases">
        <authorList>
            <person name="Dougan E. K."/>
            <person name="Rhodes N."/>
            <person name="Thang M."/>
            <person name="Chan C."/>
        </authorList>
    </citation>
    <scope>NUCLEOTIDE SEQUENCE</scope>
</reference>
<dbReference type="Proteomes" id="UP000626109">
    <property type="component" value="Unassembled WGS sequence"/>
</dbReference>
<dbReference type="EMBL" id="CAJNNW010018475">
    <property type="protein sequence ID" value="CAE8662963.1"/>
    <property type="molecule type" value="Genomic_DNA"/>
</dbReference>
<sequence>MTCFASTPISWPAPLSPEHADLRQSAGLLLEALRRSAALAEAAPSAPEAFDVAWGLLSRGVAKCVSEGKTSLMDAPIFSNRHIESAWLLLVDRISRGSSFKAEVVACARAMGSSFNWALVLRGSRRLRAELPRLPPAARQALLDAAGARDLAGR</sequence>
<evidence type="ECO:0000313" key="1">
    <source>
        <dbReference type="EMBL" id="CAE8662963.1"/>
    </source>
</evidence>
<accession>A0A813J047</accession>